<dbReference type="Proteomes" id="UP000252985">
    <property type="component" value="Chromosome"/>
</dbReference>
<dbReference type="RefSeq" id="WP_114587019.1">
    <property type="nucleotide sequence ID" value="NZ_CP031148.1"/>
</dbReference>
<dbReference type="KEGG" id="haj:DU500_16490"/>
<keyword evidence="5" id="KW-1185">Reference proteome</keyword>
<accession>A0A345E6S6</accession>
<dbReference type="AlphaFoldDB" id="A0A345E6S6"/>
<protein>
    <submittedName>
        <fullName evidence="2">Cupin domain-containing protein</fullName>
    </submittedName>
</protein>
<dbReference type="Pfam" id="PF07883">
    <property type="entry name" value="Cupin_2"/>
    <property type="match status" value="1"/>
</dbReference>
<dbReference type="InterPro" id="IPR014710">
    <property type="entry name" value="RmlC-like_jellyroll"/>
</dbReference>
<evidence type="ECO:0000313" key="3">
    <source>
        <dbReference type="EMBL" id="AXG11313.1"/>
    </source>
</evidence>
<organism evidence="2 5">
    <name type="scientific">Haloplanus rubicundus</name>
    <dbReference type="NCBI Taxonomy" id="1547898"/>
    <lineage>
        <taxon>Archaea</taxon>
        <taxon>Methanobacteriati</taxon>
        <taxon>Methanobacteriota</taxon>
        <taxon>Stenosarchaea group</taxon>
        <taxon>Halobacteria</taxon>
        <taxon>Halobacteriales</taxon>
        <taxon>Haloferacaceae</taxon>
        <taxon>Haloplanus</taxon>
    </lineage>
</organism>
<accession>A0A345EGJ1</accession>
<dbReference type="InterPro" id="IPR011051">
    <property type="entry name" value="RmlC_Cupin_sf"/>
</dbReference>
<dbReference type="KEGG" id="haq:DU484_16445"/>
<evidence type="ECO:0000259" key="1">
    <source>
        <dbReference type="Pfam" id="PF07883"/>
    </source>
</evidence>
<dbReference type="EMBL" id="CP031150">
    <property type="protein sequence ID" value="AXG07898.1"/>
    <property type="molecule type" value="Genomic_DNA"/>
</dbReference>
<sequence length="99" mass="11145">MERTTLADLEDRPHAEVFETRRPRTVRLSLDADERVPRHTHEGTNVVLHLLSGRLELTLDDETHTLDAGDLIRFSGEREVSPYAVEPSTAVVVFAPVES</sequence>
<reference evidence="3 4" key="1">
    <citation type="submission" date="2018-07" db="EMBL/GenBank/DDBJ databases">
        <title>Genome sequences of Haloplanus sp. CBA1112.</title>
        <authorList>
            <person name="Kim Y.B."/>
            <person name="Roh S.W."/>
        </authorList>
    </citation>
    <scope>NUCLEOTIDE SEQUENCE [LARGE SCALE GENOMIC DNA]</scope>
    <source>
        <strain evidence="3 4">CBA1112</strain>
    </source>
</reference>
<feature type="domain" description="Cupin type-2" evidence="1">
    <location>
        <begin position="29"/>
        <end position="77"/>
    </location>
</feature>
<dbReference type="InterPro" id="IPR013096">
    <property type="entry name" value="Cupin_2"/>
</dbReference>
<evidence type="ECO:0000313" key="4">
    <source>
        <dbReference type="Proteomes" id="UP000252985"/>
    </source>
</evidence>
<dbReference type="GeneID" id="37288601"/>
<name>A0A345E6S6_9EURY</name>
<dbReference type="SUPFAM" id="SSF51182">
    <property type="entry name" value="RmlC-like cupins"/>
    <property type="match status" value="1"/>
</dbReference>
<evidence type="ECO:0000313" key="2">
    <source>
        <dbReference type="EMBL" id="AXG07898.1"/>
    </source>
</evidence>
<dbReference type="Gene3D" id="2.60.120.10">
    <property type="entry name" value="Jelly Rolls"/>
    <property type="match status" value="1"/>
</dbReference>
<proteinExistence type="predicted"/>
<reference evidence="2 5" key="2">
    <citation type="submission" date="2018-07" db="EMBL/GenBank/DDBJ databases">
        <title>Genome sequences of Haloplanus sp. CBA1113.</title>
        <authorList>
            <person name="Kim Y.B."/>
            <person name="Roh S.W."/>
        </authorList>
    </citation>
    <scope>NUCLEOTIDE SEQUENCE [LARGE SCALE GENOMIC DNA]</scope>
    <source>
        <strain evidence="2 5">CBA1113</strain>
    </source>
</reference>
<gene>
    <name evidence="3" type="ORF">DU484_16445</name>
    <name evidence="2" type="ORF">DU500_16490</name>
</gene>
<dbReference type="Proteomes" id="UP000253273">
    <property type="component" value="Chromosome"/>
</dbReference>
<dbReference type="EMBL" id="CP031148">
    <property type="protein sequence ID" value="AXG11313.1"/>
    <property type="molecule type" value="Genomic_DNA"/>
</dbReference>
<dbReference type="OrthoDB" id="199885at2157"/>
<evidence type="ECO:0000313" key="5">
    <source>
        <dbReference type="Proteomes" id="UP000253273"/>
    </source>
</evidence>